<evidence type="ECO:0000256" key="5">
    <source>
        <dbReference type="ARBA" id="ARBA00022676"/>
    </source>
</evidence>
<evidence type="ECO:0000256" key="3">
    <source>
        <dbReference type="ARBA" id="ARBA00004922"/>
    </source>
</evidence>
<dbReference type="GO" id="GO:0005783">
    <property type="term" value="C:endoplasmic reticulum"/>
    <property type="evidence" value="ECO:0007669"/>
    <property type="project" value="UniProtKB-SubCell"/>
</dbReference>
<dbReference type="EC" id="2.4.1.-" evidence="15"/>
<sequence>MRRVAVAVFSLVLAALVQLIGWTHRPTEGKKASVELLIGVLSARHHHDQRQAIRDTWMGNIRQHPLFHKRVLVKFIVGQRGCLVPEEDREDQYSCSLLNLSTVPAQEVQLLGVSGHSLLIPSDVSKLSLHFTVMHPLVITQLAVFSNTAQGLVRGNVTEAVASAEFSAVSPGTRVGWMLYKPVEQFILPKGFEGTLVWEAQDSSELKTVNISAVKLNNGGGVLKLRPIEEGTLPYRNALGYPGLAGGFSFKVYHVESLVEHIHGRPARLRRRSAQLKQEDEALELENQTHGDLVFVDLLDTYRNIPSKLLKFYNWSISNVEFDLLLKTDDDCFIDVDAVLLKMESTQRIAHTRGLWWGNFRQNWAVDSVGKWQELNYASSVYPAFACGSGYVVSRALVQWLGTNAQILKPYQGEDVSMGIWMAAIAPRKYQDPGWLCEKECFSDMLSSPQYSPEELRSLWDNKSRCGDPCGCS</sequence>
<proteinExistence type="inferred from homology"/>
<keyword evidence="9" id="KW-0735">Signal-anchor</keyword>
<comment type="subcellular location">
    <subcellularLocation>
        <location evidence="1">Endoplasmic reticulum</location>
    </subcellularLocation>
    <subcellularLocation>
        <location evidence="2 15">Golgi apparatus membrane</location>
        <topology evidence="2 15">Single-pass type II membrane protein</topology>
    </subcellularLocation>
</comment>
<keyword evidence="12" id="KW-0472">Membrane</keyword>
<accession>A0A553NGH3</accession>
<evidence type="ECO:0000256" key="7">
    <source>
        <dbReference type="ARBA" id="ARBA00022692"/>
    </source>
</evidence>
<evidence type="ECO:0000256" key="12">
    <source>
        <dbReference type="ARBA" id="ARBA00023136"/>
    </source>
</evidence>
<keyword evidence="10" id="KW-1133">Transmembrane helix</keyword>
<evidence type="ECO:0000256" key="4">
    <source>
        <dbReference type="ARBA" id="ARBA00008661"/>
    </source>
</evidence>
<keyword evidence="7" id="KW-0812">Transmembrane</keyword>
<evidence type="ECO:0000313" key="17">
    <source>
        <dbReference type="EMBL" id="TRY64530.1"/>
    </source>
</evidence>
<evidence type="ECO:0000256" key="14">
    <source>
        <dbReference type="ARBA" id="ARBA00047667"/>
    </source>
</evidence>
<evidence type="ECO:0000256" key="6">
    <source>
        <dbReference type="ARBA" id="ARBA00022679"/>
    </source>
</evidence>
<keyword evidence="16" id="KW-0732">Signal</keyword>
<dbReference type="GO" id="GO:0000139">
    <property type="term" value="C:Golgi membrane"/>
    <property type="evidence" value="ECO:0007669"/>
    <property type="project" value="UniProtKB-SubCell"/>
</dbReference>
<comment type="caution">
    <text evidence="17">The sequence shown here is derived from an EMBL/GenBank/DDBJ whole genome shotgun (WGS) entry which is preliminary data.</text>
</comment>
<evidence type="ECO:0000256" key="10">
    <source>
        <dbReference type="ARBA" id="ARBA00022989"/>
    </source>
</evidence>
<keyword evidence="18" id="KW-1185">Reference proteome</keyword>
<comment type="similarity">
    <text evidence="4 15">Belongs to the glycosyltransferase 31 family.</text>
</comment>
<evidence type="ECO:0000256" key="13">
    <source>
        <dbReference type="ARBA" id="ARBA00023180"/>
    </source>
</evidence>
<evidence type="ECO:0000256" key="8">
    <source>
        <dbReference type="ARBA" id="ARBA00022824"/>
    </source>
</evidence>
<comment type="pathway">
    <text evidence="3">Protein modification; protein glycosylation.</text>
</comment>
<protein>
    <recommendedName>
        <fullName evidence="15">Hexosyltransferase</fullName>
        <ecNumber evidence="15">2.4.1.-</ecNumber>
    </recommendedName>
</protein>
<keyword evidence="5 15" id="KW-0328">Glycosyltransferase</keyword>
<evidence type="ECO:0000256" key="15">
    <source>
        <dbReference type="RuleBase" id="RU363063"/>
    </source>
</evidence>
<evidence type="ECO:0000256" key="16">
    <source>
        <dbReference type="SAM" id="SignalP"/>
    </source>
</evidence>
<dbReference type="PANTHER" id="PTHR11214">
    <property type="entry name" value="BETA-1,3-N-ACETYLGLUCOSAMINYLTRANSFERASE"/>
    <property type="match status" value="1"/>
</dbReference>
<keyword evidence="6" id="KW-0808">Transferase</keyword>
<organism evidence="17 18">
    <name type="scientific">Danionella cerebrum</name>
    <dbReference type="NCBI Taxonomy" id="2873325"/>
    <lineage>
        <taxon>Eukaryota</taxon>
        <taxon>Metazoa</taxon>
        <taxon>Chordata</taxon>
        <taxon>Craniata</taxon>
        <taxon>Vertebrata</taxon>
        <taxon>Euteleostomi</taxon>
        <taxon>Actinopterygii</taxon>
        <taxon>Neopterygii</taxon>
        <taxon>Teleostei</taxon>
        <taxon>Ostariophysi</taxon>
        <taxon>Cypriniformes</taxon>
        <taxon>Danionidae</taxon>
        <taxon>Danioninae</taxon>
        <taxon>Danionella</taxon>
    </lineage>
</organism>
<dbReference type="AlphaFoldDB" id="A0A553NGH3"/>
<dbReference type="STRING" id="623744.A0A553NGH3"/>
<evidence type="ECO:0000256" key="1">
    <source>
        <dbReference type="ARBA" id="ARBA00004240"/>
    </source>
</evidence>
<dbReference type="GO" id="GO:0006493">
    <property type="term" value="P:protein O-linked glycosylation"/>
    <property type="evidence" value="ECO:0007669"/>
    <property type="project" value="TreeGrafter"/>
</dbReference>
<dbReference type="EMBL" id="SRMA01026991">
    <property type="protein sequence ID" value="TRY64530.1"/>
    <property type="molecule type" value="Genomic_DNA"/>
</dbReference>
<dbReference type="GO" id="GO:0008194">
    <property type="term" value="F:UDP-glycosyltransferase activity"/>
    <property type="evidence" value="ECO:0007669"/>
    <property type="project" value="TreeGrafter"/>
</dbReference>
<feature type="signal peptide" evidence="16">
    <location>
        <begin position="1"/>
        <end position="29"/>
    </location>
</feature>
<dbReference type="OrthoDB" id="2139606at2759"/>
<dbReference type="Pfam" id="PF01762">
    <property type="entry name" value="Galactosyl_T"/>
    <property type="match status" value="1"/>
</dbReference>
<dbReference type="InterPro" id="IPR002659">
    <property type="entry name" value="Glyco_trans_31"/>
</dbReference>
<name>A0A553NGH3_9TELE</name>
<keyword evidence="11 15" id="KW-0333">Golgi apparatus</keyword>
<dbReference type="Proteomes" id="UP000316079">
    <property type="component" value="Unassembled WGS sequence"/>
</dbReference>
<reference evidence="17 18" key="1">
    <citation type="journal article" date="2019" name="Sci. Data">
        <title>Hybrid genome assembly and annotation of Danionella translucida.</title>
        <authorList>
            <person name="Kadobianskyi M."/>
            <person name="Schulze L."/>
            <person name="Schuelke M."/>
            <person name="Judkewitz B."/>
        </authorList>
    </citation>
    <scope>NUCLEOTIDE SEQUENCE [LARGE SCALE GENOMIC DNA]</scope>
    <source>
        <strain evidence="17 18">Bolton</strain>
    </source>
</reference>
<keyword evidence="8" id="KW-0256">Endoplasmic reticulum</keyword>
<dbReference type="GO" id="GO:0016758">
    <property type="term" value="F:hexosyltransferase activity"/>
    <property type="evidence" value="ECO:0007669"/>
    <property type="project" value="InterPro"/>
</dbReference>
<evidence type="ECO:0000256" key="11">
    <source>
        <dbReference type="ARBA" id="ARBA00023034"/>
    </source>
</evidence>
<evidence type="ECO:0000256" key="9">
    <source>
        <dbReference type="ARBA" id="ARBA00022968"/>
    </source>
</evidence>
<evidence type="ECO:0000256" key="2">
    <source>
        <dbReference type="ARBA" id="ARBA00004323"/>
    </source>
</evidence>
<comment type="catalytic activity">
    <reaction evidence="14">
        <text>3-O-(N-acetyl-beta-D-glucosaminyl-(1-&gt;4)-alpha-D-mannosyl)-L-threonyl-[protein] + UDP-N-acetyl-alpha-D-galactosamine = 3-O-[beta-D-GalNAc-(1-&gt;3)-beta-D-GlcNAc-(1-&gt;4)-alpha-D-Man]-L-Thr-[protein] + UDP + H(+)</text>
        <dbReference type="Rhea" id="RHEA:37667"/>
        <dbReference type="Rhea" id="RHEA-COMP:13308"/>
        <dbReference type="Rhea" id="RHEA-COMP:13618"/>
        <dbReference type="ChEBI" id="CHEBI:15378"/>
        <dbReference type="ChEBI" id="CHEBI:58223"/>
        <dbReference type="ChEBI" id="CHEBI:67138"/>
        <dbReference type="ChEBI" id="CHEBI:136709"/>
        <dbReference type="ChEBI" id="CHEBI:137540"/>
        <dbReference type="EC" id="2.4.1.313"/>
    </reaction>
</comment>
<keyword evidence="13" id="KW-0325">Glycoprotein</keyword>
<dbReference type="Gene3D" id="3.90.550.50">
    <property type="match status" value="1"/>
</dbReference>
<evidence type="ECO:0000313" key="18">
    <source>
        <dbReference type="Proteomes" id="UP000316079"/>
    </source>
</evidence>
<dbReference type="PANTHER" id="PTHR11214:SF219">
    <property type="entry name" value="UDP-GALNAC:BETA-1,3-N-ACETYLGALACTOSAMINYLTRANSFERASE 2"/>
    <property type="match status" value="1"/>
</dbReference>
<feature type="chain" id="PRO_5022108209" description="Hexosyltransferase" evidence="16">
    <location>
        <begin position="30"/>
        <end position="473"/>
    </location>
</feature>
<gene>
    <name evidence="17" type="ORF">DNTS_026792</name>
</gene>